<evidence type="ECO:0000313" key="1">
    <source>
        <dbReference type="EMBL" id="ABC78309.1"/>
    </source>
</evidence>
<sequence length="66" mass="7964">MRHPFIFKRDRVIWITDISWEIGDNVHFGGLEKEFVETVEKEQSDFDFFNFIVMVRLEILLFPKAS</sequence>
<gene>
    <name evidence="1" type="ORF">SYN_02515</name>
</gene>
<protein>
    <submittedName>
        <fullName evidence="1">Hypothetical cytosolic protein</fullName>
    </submittedName>
</protein>
<dbReference type="EMBL" id="CP000252">
    <property type="protein sequence ID" value="ABC78309.1"/>
    <property type="molecule type" value="Genomic_DNA"/>
</dbReference>
<accession>Q2LW45</accession>
<proteinExistence type="predicted"/>
<name>Q2LW45_SYNAS</name>
<dbReference type="Proteomes" id="UP000001933">
    <property type="component" value="Chromosome"/>
</dbReference>
<dbReference type="InParanoid" id="Q2LW45"/>
<keyword evidence="2" id="KW-1185">Reference proteome</keyword>
<dbReference type="AlphaFoldDB" id="Q2LW45"/>
<organism evidence="1 2">
    <name type="scientific">Syntrophus aciditrophicus (strain SB)</name>
    <dbReference type="NCBI Taxonomy" id="56780"/>
    <lineage>
        <taxon>Bacteria</taxon>
        <taxon>Pseudomonadati</taxon>
        <taxon>Thermodesulfobacteriota</taxon>
        <taxon>Syntrophia</taxon>
        <taxon>Syntrophales</taxon>
        <taxon>Syntrophaceae</taxon>
        <taxon>Syntrophus</taxon>
    </lineage>
</organism>
<dbReference type="STRING" id="56780.SYN_02515"/>
<dbReference type="HOGENOM" id="CLU_2829705_0_0_7"/>
<reference evidence="1 2" key="1">
    <citation type="journal article" date="2007" name="Proc. Natl. Acad. Sci. U.S.A.">
        <title>The genome of Syntrophus aciditrophicus: life at the thermodynamic limit of microbial growth.</title>
        <authorList>
            <person name="McInerney M.J."/>
            <person name="Rohlin L."/>
            <person name="Mouttaki H."/>
            <person name="Kim U."/>
            <person name="Krupp R.S."/>
            <person name="Rios-Hernandez L."/>
            <person name="Sieber J."/>
            <person name="Struchtemeyer C.G."/>
            <person name="Bhattacharyya A."/>
            <person name="Campbell J.W."/>
            <person name="Gunsalus R.P."/>
        </authorList>
    </citation>
    <scope>NUCLEOTIDE SEQUENCE [LARGE SCALE GENOMIC DNA]</scope>
    <source>
        <strain evidence="1 2">SB</strain>
    </source>
</reference>
<dbReference type="KEGG" id="sat:SYN_02515"/>
<evidence type="ECO:0000313" key="2">
    <source>
        <dbReference type="Proteomes" id="UP000001933"/>
    </source>
</evidence>